<protein>
    <submittedName>
        <fullName evidence="1">Uncharacterized protein</fullName>
    </submittedName>
</protein>
<name>A0A4Z2IIE9_9TELE</name>
<gene>
    <name evidence="1" type="ORF">EYF80_012819</name>
</gene>
<evidence type="ECO:0000313" key="2">
    <source>
        <dbReference type="Proteomes" id="UP000314294"/>
    </source>
</evidence>
<reference evidence="1 2" key="1">
    <citation type="submission" date="2019-03" db="EMBL/GenBank/DDBJ databases">
        <title>First draft genome of Liparis tanakae, snailfish: a comprehensive survey of snailfish specific genes.</title>
        <authorList>
            <person name="Kim W."/>
            <person name="Song I."/>
            <person name="Jeong J.-H."/>
            <person name="Kim D."/>
            <person name="Kim S."/>
            <person name="Ryu S."/>
            <person name="Song J.Y."/>
            <person name="Lee S.K."/>
        </authorList>
    </citation>
    <scope>NUCLEOTIDE SEQUENCE [LARGE SCALE GENOMIC DNA]</scope>
    <source>
        <tissue evidence="1">Muscle</tissue>
    </source>
</reference>
<proteinExistence type="predicted"/>
<evidence type="ECO:0000313" key="1">
    <source>
        <dbReference type="EMBL" id="TNN76973.1"/>
    </source>
</evidence>
<comment type="caution">
    <text evidence="1">The sequence shown here is derived from an EMBL/GenBank/DDBJ whole genome shotgun (WGS) entry which is preliminary data.</text>
</comment>
<dbReference type="Proteomes" id="UP000314294">
    <property type="component" value="Unassembled WGS sequence"/>
</dbReference>
<sequence>MALCAMLVGGNVLLRRRRQPGALLWMKRSLTIALGLPHVKRRIVTGNKLLQMNRPALPSPHENGHLIISGSNKRAWKMGQAARQGQTHVDILASTSSERLLATQRAFCLNGPVKDEEKGDREGREGLVAVD</sequence>
<dbReference type="EMBL" id="SRLO01000088">
    <property type="protein sequence ID" value="TNN76973.1"/>
    <property type="molecule type" value="Genomic_DNA"/>
</dbReference>
<accession>A0A4Z2IIE9</accession>
<organism evidence="1 2">
    <name type="scientific">Liparis tanakae</name>
    <name type="common">Tanaka's snailfish</name>
    <dbReference type="NCBI Taxonomy" id="230148"/>
    <lineage>
        <taxon>Eukaryota</taxon>
        <taxon>Metazoa</taxon>
        <taxon>Chordata</taxon>
        <taxon>Craniata</taxon>
        <taxon>Vertebrata</taxon>
        <taxon>Euteleostomi</taxon>
        <taxon>Actinopterygii</taxon>
        <taxon>Neopterygii</taxon>
        <taxon>Teleostei</taxon>
        <taxon>Neoteleostei</taxon>
        <taxon>Acanthomorphata</taxon>
        <taxon>Eupercaria</taxon>
        <taxon>Perciformes</taxon>
        <taxon>Cottioidei</taxon>
        <taxon>Cottales</taxon>
        <taxon>Liparidae</taxon>
        <taxon>Liparis</taxon>
    </lineage>
</organism>
<keyword evidence="2" id="KW-1185">Reference proteome</keyword>
<dbReference type="AlphaFoldDB" id="A0A4Z2IIE9"/>